<gene>
    <name evidence="1" type="primary">orf100</name>
</gene>
<proteinExistence type="predicted"/>
<dbReference type="EMBL" id="MK573211">
    <property type="protein sequence ID" value="QEM01907.1"/>
    <property type="molecule type" value="Genomic_DNA"/>
</dbReference>
<reference evidence="1" key="1">
    <citation type="journal article" date="2019" name="Genome Biol. Evol.">
        <title>Nephromyces represents a diverse and novel lineage of the Apicomplexa that has retained apicoplasts.</title>
        <authorList>
            <person name="Munoz-Gomez S.A."/>
            <person name="Durnin K."/>
            <person name="Eme L."/>
            <person name="Paight C."/>
            <person name="Lane C.E."/>
            <person name="Saffo M.B."/>
            <person name="Slamovits C.H."/>
        </authorList>
    </citation>
    <scope>NUCLEOTIDE SEQUENCE</scope>
    <source>
        <strain evidence="1">719</strain>
    </source>
</reference>
<name>A0A5C1H8H8_9APIC</name>
<accession>A0A5C1H8H8</accession>
<dbReference type="AlphaFoldDB" id="A0A5C1H8H8"/>
<organism evidence="1">
    <name type="scientific">Nephromyces sp. ex Molgula occidentalis</name>
    <dbReference type="NCBI Taxonomy" id="2544991"/>
    <lineage>
        <taxon>Eukaryota</taxon>
        <taxon>Sar</taxon>
        <taxon>Alveolata</taxon>
        <taxon>Apicomplexa</taxon>
        <taxon>Aconoidasida</taxon>
        <taxon>Nephromycida</taxon>
        <taxon>Nephromyces</taxon>
    </lineage>
</organism>
<sequence length="88" mass="11217">MYIYIYLFMIKFNKYKYLKTKILFYNKRLKFNSKKYLKYSMLKNKFYNLQIYLNNKFQILLLNYLISKNLILKKKNIYLLKIFFNLNY</sequence>
<protein>
    <submittedName>
        <fullName evidence="1">Uncharacterized protein</fullName>
    </submittedName>
</protein>
<evidence type="ECO:0000313" key="1">
    <source>
        <dbReference type="EMBL" id="QEM01907.1"/>
    </source>
</evidence>